<evidence type="ECO:0000256" key="1">
    <source>
        <dbReference type="SAM" id="MobiDB-lite"/>
    </source>
</evidence>
<keyword evidence="3" id="KW-1185">Reference proteome</keyword>
<evidence type="ECO:0000313" key="3">
    <source>
        <dbReference type="Proteomes" id="UP000289708"/>
    </source>
</evidence>
<dbReference type="AlphaFoldDB" id="A0A4Q0M9R2"/>
<feature type="compositionally biased region" description="Low complexity" evidence="1">
    <location>
        <begin position="147"/>
        <end position="164"/>
    </location>
</feature>
<reference evidence="2 3" key="1">
    <citation type="submission" date="2018-12" db="EMBL/GenBank/DDBJ databases">
        <title>bacterium Hansschlegelia zhihuaiae S113.</title>
        <authorList>
            <person name="He J."/>
        </authorList>
    </citation>
    <scope>NUCLEOTIDE SEQUENCE [LARGE SCALE GENOMIC DNA]</scope>
    <source>
        <strain evidence="2 3">S 113</strain>
    </source>
</reference>
<organism evidence="2 3">
    <name type="scientific">Hansschlegelia zhihuaiae</name>
    <dbReference type="NCBI Taxonomy" id="405005"/>
    <lineage>
        <taxon>Bacteria</taxon>
        <taxon>Pseudomonadati</taxon>
        <taxon>Pseudomonadota</taxon>
        <taxon>Alphaproteobacteria</taxon>
        <taxon>Hyphomicrobiales</taxon>
        <taxon>Methylopilaceae</taxon>
        <taxon>Hansschlegelia</taxon>
    </lineage>
</organism>
<dbReference type="EMBL" id="RYFI01000019">
    <property type="protein sequence ID" value="RXF69958.1"/>
    <property type="molecule type" value="Genomic_DNA"/>
</dbReference>
<dbReference type="RefSeq" id="WP_128778787.1">
    <property type="nucleotide sequence ID" value="NZ_RYFI01000019.1"/>
</dbReference>
<dbReference type="Proteomes" id="UP000289708">
    <property type="component" value="Unassembled WGS sequence"/>
</dbReference>
<comment type="caution">
    <text evidence="2">The sequence shown here is derived from an EMBL/GenBank/DDBJ whole genome shotgun (WGS) entry which is preliminary data.</text>
</comment>
<name>A0A4Q0M9R2_9HYPH</name>
<accession>A0A4Q0M9R2</accession>
<feature type="region of interest" description="Disordered" evidence="1">
    <location>
        <begin position="132"/>
        <end position="164"/>
    </location>
</feature>
<dbReference type="OrthoDB" id="9816482at2"/>
<feature type="compositionally biased region" description="Basic and acidic residues" evidence="1">
    <location>
        <begin position="132"/>
        <end position="144"/>
    </location>
</feature>
<evidence type="ECO:0000313" key="2">
    <source>
        <dbReference type="EMBL" id="RXF69958.1"/>
    </source>
</evidence>
<protein>
    <submittedName>
        <fullName evidence="2">Uncharacterized protein</fullName>
    </submittedName>
</protein>
<sequence length="164" mass="17331">MFRITARMVLELDPVLISSDIIAFYKLIENENDAGTESAWDGVEEAVTADVDTVFAIARPACEHVKASSELSETASRGSSFDSVGALWSTIETAAEGLSGMAFTAKNAPNVGAKLNPGDAWRSGLLIHVHDRQVEDAPSRKDAVQRGPVAAEPEAPQAEVGPAP</sequence>
<proteinExistence type="predicted"/>
<gene>
    <name evidence="2" type="ORF">EK403_17670</name>
</gene>